<proteinExistence type="predicted"/>
<sequence length="27" mass="3004">MAKFSACCRQITQLMKSASRSPLAFLN</sequence>
<organism evidence="1 2">
    <name type="scientific">Lactococcus lactis subsp. lactis</name>
    <name type="common">Streptococcus lactis</name>
    <dbReference type="NCBI Taxonomy" id="1360"/>
    <lineage>
        <taxon>Bacteria</taxon>
        <taxon>Bacillati</taxon>
        <taxon>Bacillota</taxon>
        <taxon>Bacilli</taxon>
        <taxon>Lactobacillales</taxon>
        <taxon>Streptococcaceae</taxon>
        <taxon>Lactococcus</taxon>
    </lineage>
</organism>
<comment type="caution">
    <text evidence="1">The sequence shown here is derived from an EMBL/GenBank/DDBJ whole genome shotgun (WGS) entry which is preliminary data.</text>
</comment>
<name>A0A0B8QR12_LACLL</name>
<accession>A0A0B8QR12</accession>
<evidence type="ECO:0000313" key="2">
    <source>
        <dbReference type="Proteomes" id="UP000031847"/>
    </source>
</evidence>
<dbReference type="EMBL" id="BBSI01000013">
    <property type="protein sequence ID" value="GAM79392.1"/>
    <property type="molecule type" value="Genomic_DNA"/>
</dbReference>
<reference evidence="1 2" key="1">
    <citation type="submission" date="2015-01" db="EMBL/GenBank/DDBJ databases">
        <title>Lactococcus lactis subsp.lactis JCM 5805 whole genome shotgun sequence.</title>
        <authorList>
            <person name="Fujii T."/>
            <person name="Tomita Y."/>
            <person name="Ikushima S."/>
            <person name="Fujiwara D."/>
        </authorList>
    </citation>
    <scope>NUCLEOTIDE SEQUENCE [LARGE SCALE GENOMIC DNA]</scope>
    <source>
        <strain evidence="1 2">JCM 5805</strain>
    </source>
</reference>
<dbReference type="AlphaFoldDB" id="A0A0B8QR12"/>
<protein>
    <submittedName>
        <fullName evidence="1">Uncharacterized protein</fullName>
    </submittedName>
</protein>
<gene>
    <name evidence="1" type="ORF">JCM5805K_0499</name>
</gene>
<dbReference type="Proteomes" id="UP000031847">
    <property type="component" value="Unassembled WGS sequence"/>
</dbReference>
<evidence type="ECO:0000313" key="1">
    <source>
        <dbReference type="EMBL" id="GAM79392.1"/>
    </source>
</evidence>